<reference evidence="2" key="2">
    <citation type="submission" date="2023-05" db="EMBL/GenBank/DDBJ databases">
        <authorList>
            <consortium name="Lawrence Berkeley National Laboratory"/>
            <person name="Steindorff A."/>
            <person name="Hensen N."/>
            <person name="Bonometti L."/>
            <person name="Westerberg I."/>
            <person name="Brannstrom I.O."/>
            <person name="Guillou S."/>
            <person name="Cros-Aarteil S."/>
            <person name="Calhoun S."/>
            <person name="Haridas S."/>
            <person name="Kuo A."/>
            <person name="Mondo S."/>
            <person name="Pangilinan J."/>
            <person name="Riley R."/>
            <person name="Labutti K."/>
            <person name="Andreopoulos B."/>
            <person name="Lipzen A."/>
            <person name="Chen C."/>
            <person name="Yanf M."/>
            <person name="Daum C."/>
            <person name="Ng V."/>
            <person name="Clum A."/>
            <person name="Ohm R."/>
            <person name="Martin F."/>
            <person name="Silar P."/>
            <person name="Natvig D."/>
            <person name="Lalanne C."/>
            <person name="Gautier V."/>
            <person name="Ament-Velasquez S.L."/>
            <person name="Kruys A."/>
            <person name="Hutchinson M.I."/>
            <person name="Powell A.J."/>
            <person name="Barry K."/>
            <person name="Miller A.N."/>
            <person name="Grigoriev I.V."/>
            <person name="Debuchy R."/>
            <person name="Gladieux P."/>
            <person name="Thoren M.H."/>
            <person name="Johannesson H."/>
        </authorList>
    </citation>
    <scope>NUCLEOTIDE SEQUENCE</scope>
    <source>
        <strain evidence="2">PSN293</strain>
    </source>
</reference>
<reference evidence="2" key="1">
    <citation type="journal article" date="2023" name="Mol. Phylogenet. Evol.">
        <title>Genome-scale phylogeny and comparative genomics of the fungal order Sordariales.</title>
        <authorList>
            <person name="Hensen N."/>
            <person name="Bonometti L."/>
            <person name="Westerberg I."/>
            <person name="Brannstrom I.O."/>
            <person name="Guillou S."/>
            <person name="Cros-Aarteil S."/>
            <person name="Calhoun S."/>
            <person name="Haridas S."/>
            <person name="Kuo A."/>
            <person name="Mondo S."/>
            <person name="Pangilinan J."/>
            <person name="Riley R."/>
            <person name="LaButti K."/>
            <person name="Andreopoulos B."/>
            <person name="Lipzen A."/>
            <person name="Chen C."/>
            <person name="Yan M."/>
            <person name="Daum C."/>
            <person name="Ng V."/>
            <person name="Clum A."/>
            <person name="Steindorff A."/>
            <person name="Ohm R.A."/>
            <person name="Martin F."/>
            <person name="Silar P."/>
            <person name="Natvig D.O."/>
            <person name="Lalanne C."/>
            <person name="Gautier V."/>
            <person name="Ament-Velasquez S.L."/>
            <person name="Kruys A."/>
            <person name="Hutchinson M.I."/>
            <person name="Powell A.J."/>
            <person name="Barry K."/>
            <person name="Miller A.N."/>
            <person name="Grigoriev I.V."/>
            <person name="Debuchy R."/>
            <person name="Gladieux P."/>
            <person name="Hiltunen Thoren M."/>
            <person name="Johannesson H."/>
        </authorList>
    </citation>
    <scope>NUCLEOTIDE SEQUENCE</scope>
    <source>
        <strain evidence="2">PSN293</strain>
    </source>
</reference>
<keyword evidence="1" id="KW-0472">Membrane</keyword>
<keyword evidence="1" id="KW-1133">Transmembrane helix</keyword>
<comment type="caution">
    <text evidence="2">The sequence shown here is derived from an EMBL/GenBank/DDBJ whole genome shotgun (WGS) entry which is preliminary data.</text>
</comment>
<dbReference type="PANTHER" id="PTHR37576">
    <property type="entry name" value="DEFECT AT LOW TEMPERATURE PROTEIN 1"/>
    <property type="match status" value="1"/>
</dbReference>
<sequence>MAVQDEKTAGSSSITSPAAEVAWHPSFRRRFPWLGFIGFVMVFCGTVLAIFFLVHSNGQLVAEWPTKAYPVTPNVLVNAANQIAAFGLVTAIGHGFAIAWWRKSVQGTTLEALHHDYRYANSFLAILTSGKRFNTMALAALMTKFIIVDSTLFQKSTRTVLRHRDGYATAPVQAFLTPDWTPGTGGIPGFDGDIETFDVRFADVINGFNTKFANNKVHDTQILFTGCPPAQSCTGDLIATGFGFDCNLTTESVDYGANRSNTNFSRLWSVSFDPDWASEAEGYAHIHLDMIYVDSANGPNNTCPGTLTRRHCMIRPAVVKYPLLIQAADPVQSVNVTHLGFSIPQNYTYNSPMPGDDDQIDHISLVKYTNLPEMFGERSIVGGLSLALNNLFASSASLDVININGTKKFDLTVTGSRAQALFYTNSTDAITTQCAYTLDRTAMGQPDPFVSLLRDINSFGFLSSLYLGGAGLVAPDDRQKFETTNLTMSVSGYNQEYETDYGFLIAAVVVTVFSVACVLPVYWGFWELGRETTLEPLEIATALQAPVLLSGTTTQSRSGEIDNVLEEVGKREVLYGILPGEAPDAMRLAIAPPEQVMPLRGKRQ</sequence>
<feature type="transmembrane region" description="Helical" evidence="1">
    <location>
        <begin position="33"/>
        <end position="54"/>
    </location>
</feature>
<evidence type="ECO:0000313" key="2">
    <source>
        <dbReference type="EMBL" id="KAK4206946.1"/>
    </source>
</evidence>
<feature type="transmembrane region" description="Helical" evidence="1">
    <location>
        <begin position="501"/>
        <end position="525"/>
    </location>
</feature>
<gene>
    <name evidence="2" type="ORF">QBC37DRAFT_107181</name>
</gene>
<protein>
    <submittedName>
        <fullName evidence="2">Uncharacterized protein</fullName>
    </submittedName>
</protein>
<dbReference type="PANTHER" id="PTHR37576:SF2">
    <property type="entry name" value="DEFECT AT LOW TEMPERATURE PROTEIN 1"/>
    <property type="match status" value="1"/>
</dbReference>
<accession>A0AAN7AZ97</accession>
<evidence type="ECO:0000313" key="3">
    <source>
        <dbReference type="Proteomes" id="UP001301769"/>
    </source>
</evidence>
<dbReference type="InterPro" id="IPR021514">
    <property type="entry name" value="DUF3176"/>
</dbReference>
<dbReference type="Pfam" id="PF11374">
    <property type="entry name" value="DUF3176"/>
    <property type="match status" value="1"/>
</dbReference>
<evidence type="ECO:0000256" key="1">
    <source>
        <dbReference type="SAM" id="Phobius"/>
    </source>
</evidence>
<name>A0AAN7AZ97_9PEZI</name>
<organism evidence="2 3">
    <name type="scientific">Rhypophila decipiens</name>
    <dbReference type="NCBI Taxonomy" id="261697"/>
    <lineage>
        <taxon>Eukaryota</taxon>
        <taxon>Fungi</taxon>
        <taxon>Dikarya</taxon>
        <taxon>Ascomycota</taxon>
        <taxon>Pezizomycotina</taxon>
        <taxon>Sordariomycetes</taxon>
        <taxon>Sordariomycetidae</taxon>
        <taxon>Sordariales</taxon>
        <taxon>Naviculisporaceae</taxon>
        <taxon>Rhypophila</taxon>
    </lineage>
</organism>
<feature type="transmembrane region" description="Helical" evidence="1">
    <location>
        <begin position="75"/>
        <end position="101"/>
    </location>
</feature>
<proteinExistence type="predicted"/>
<keyword evidence="3" id="KW-1185">Reference proteome</keyword>
<dbReference type="Proteomes" id="UP001301769">
    <property type="component" value="Unassembled WGS sequence"/>
</dbReference>
<keyword evidence="1" id="KW-0812">Transmembrane</keyword>
<dbReference type="EMBL" id="MU858335">
    <property type="protein sequence ID" value="KAK4206946.1"/>
    <property type="molecule type" value="Genomic_DNA"/>
</dbReference>
<dbReference type="AlphaFoldDB" id="A0AAN7AZ97"/>